<protein>
    <recommendedName>
        <fullName evidence="3">Beta-lactamase class A catalytic domain-containing protein</fullName>
    </recommendedName>
</protein>
<dbReference type="GO" id="GO:0030655">
    <property type="term" value="P:beta-lactam antibiotic catabolic process"/>
    <property type="evidence" value="ECO:0007669"/>
    <property type="project" value="InterPro"/>
</dbReference>
<dbReference type="OrthoDB" id="3524371at2"/>
<keyword evidence="5" id="KW-1185">Reference proteome</keyword>
<feature type="region of interest" description="Disordered" evidence="1">
    <location>
        <begin position="28"/>
        <end position="86"/>
    </location>
</feature>
<name>A0A7K0CGF4_9ACTN</name>
<reference evidence="4 5" key="1">
    <citation type="submission" date="2019-10" db="EMBL/GenBank/DDBJ databases">
        <title>Streptomyces smaragdinus sp. nov. and Streptomyces fabii sp. nov., isolated from the gut of fungus growing-termite Macrotermes natalensis.</title>
        <authorList>
            <person name="Schwitalla J."/>
            <person name="Benndorf R."/>
            <person name="Martin K."/>
            <person name="De Beer W."/>
            <person name="Kaster A.-K."/>
            <person name="Vollmers J."/>
            <person name="Poulsen M."/>
            <person name="Beemelmanns C."/>
        </authorList>
    </citation>
    <scope>NUCLEOTIDE SEQUENCE [LARGE SCALE GENOMIC DNA]</scope>
    <source>
        <strain evidence="4 5">RB5</strain>
    </source>
</reference>
<dbReference type="EMBL" id="WEGJ01000004">
    <property type="protein sequence ID" value="MQY11824.1"/>
    <property type="molecule type" value="Genomic_DNA"/>
</dbReference>
<evidence type="ECO:0000256" key="1">
    <source>
        <dbReference type="SAM" id="MobiDB-lite"/>
    </source>
</evidence>
<feature type="compositionally biased region" description="Gly residues" evidence="1">
    <location>
        <begin position="28"/>
        <end position="37"/>
    </location>
</feature>
<dbReference type="PANTHER" id="PTHR35333:SF3">
    <property type="entry name" value="BETA-LACTAMASE-TYPE TRANSPEPTIDASE FOLD CONTAINING PROTEIN"/>
    <property type="match status" value="1"/>
</dbReference>
<dbReference type="GO" id="GO:0046677">
    <property type="term" value="P:response to antibiotic"/>
    <property type="evidence" value="ECO:0007669"/>
    <property type="project" value="InterPro"/>
</dbReference>
<gene>
    <name evidence="4" type="ORF">SRB5_19430</name>
</gene>
<organism evidence="4 5">
    <name type="scientific">Streptomyces smaragdinus</name>
    <dbReference type="NCBI Taxonomy" id="2585196"/>
    <lineage>
        <taxon>Bacteria</taxon>
        <taxon>Bacillati</taxon>
        <taxon>Actinomycetota</taxon>
        <taxon>Actinomycetes</taxon>
        <taxon>Kitasatosporales</taxon>
        <taxon>Streptomycetaceae</taxon>
        <taxon>Streptomyces</taxon>
    </lineage>
</organism>
<evidence type="ECO:0000313" key="4">
    <source>
        <dbReference type="EMBL" id="MQY11824.1"/>
    </source>
</evidence>
<dbReference type="GO" id="GO:0008800">
    <property type="term" value="F:beta-lactamase activity"/>
    <property type="evidence" value="ECO:0007669"/>
    <property type="project" value="InterPro"/>
</dbReference>
<evidence type="ECO:0000256" key="2">
    <source>
        <dbReference type="SAM" id="SignalP"/>
    </source>
</evidence>
<dbReference type="InterPro" id="IPR000871">
    <property type="entry name" value="Beta-lactam_class-A"/>
</dbReference>
<dbReference type="InterPro" id="IPR045155">
    <property type="entry name" value="Beta-lactam_cat"/>
</dbReference>
<dbReference type="RefSeq" id="WP_153451089.1">
    <property type="nucleotide sequence ID" value="NZ_WEGJ01000004.1"/>
</dbReference>
<dbReference type="Pfam" id="PF13354">
    <property type="entry name" value="Beta-lactamase2"/>
    <property type="match status" value="1"/>
</dbReference>
<dbReference type="InterPro" id="IPR012338">
    <property type="entry name" value="Beta-lactam/transpept-like"/>
</dbReference>
<proteinExistence type="predicted"/>
<evidence type="ECO:0000313" key="5">
    <source>
        <dbReference type="Proteomes" id="UP000466345"/>
    </source>
</evidence>
<dbReference type="PANTHER" id="PTHR35333">
    <property type="entry name" value="BETA-LACTAMASE"/>
    <property type="match status" value="1"/>
</dbReference>
<accession>A0A7K0CGF4</accession>
<feature type="chain" id="PRO_5039062791" description="Beta-lactamase class A catalytic domain-containing protein" evidence="2">
    <location>
        <begin position="27"/>
        <end position="331"/>
    </location>
</feature>
<feature type="compositionally biased region" description="Polar residues" evidence="1">
    <location>
        <begin position="42"/>
        <end position="53"/>
    </location>
</feature>
<dbReference type="AlphaFoldDB" id="A0A7K0CGF4"/>
<dbReference type="Gene3D" id="3.40.710.10">
    <property type="entry name" value="DD-peptidase/beta-lactamase superfamily"/>
    <property type="match status" value="1"/>
</dbReference>
<comment type="caution">
    <text evidence="4">The sequence shown here is derived from an EMBL/GenBank/DDBJ whole genome shotgun (WGS) entry which is preliminary data.</text>
</comment>
<keyword evidence="2" id="KW-0732">Signal</keyword>
<feature type="signal peptide" evidence="2">
    <location>
        <begin position="1"/>
        <end position="26"/>
    </location>
</feature>
<dbReference type="SUPFAM" id="SSF56601">
    <property type="entry name" value="beta-lactamase/transpeptidase-like"/>
    <property type="match status" value="1"/>
</dbReference>
<feature type="domain" description="Beta-lactamase class A catalytic" evidence="3">
    <location>
        <begin position="158"/>
        <end position="298"/>
    </location>
</feature>
<evidence type="ECO:0000259" key="3">
    <source>
        <dbReference type="Pfam" id="PF13354"/>
    </source>
</evidence>
<dbReference type="Proteomes" id="UP000466345">
    <property type="component" value="Unassembled WGS sequence"/>
</dbReference>
<sequence>MELPGTWRVRRPAAAAALIAVTAALGAGGSPASGGDAGRPSDSVNAGTRTQAASHVPSPAQSFPWIAASRTPSPSPTPAPTTARPAVDPVTAVREALDALGPHTGRYTLAVEDLGTGVRARYGERTGTYDTASIVKVDILAALLLRGHGGIALTPGQRQLAEKMIRQSDNDATDVLWSDLGGPRALDAANDTLGLGHTTAGDWGTWGLTQTTAADQITLLQAVFGDDSPLTAAARDYIRSLMGSIVPGQDWGVTAASDPGADRILKNGWLPRTRTKLWDVNSIGVVAYEGHELLVSVLSADQRTREDGIALVERVARTAVTALVGAGPSAV</sequence>